<dbReference type="EMBL" id="MU001639">
    <property type="protein sequence ID" value="KAF2480603.1"/>
    <property type="molecule type" value="Genomic_DNA"/>
</dbReference>
<sequence length="183" mass="20542">MLACAITCQRQVNSRHWATSSTIESMPTPQSFLPHSAKSCTITDQQPSQHTMPTLKQIQCSIELGPSNTKLTEYGARYSDGHVESFIAVPDTDLAFTIHLTSQGYIAPGLAFFVYIDGEYQCNRNRTNLRLPGTGVQPSEYETEFRLRQKEEKTSLGTFVARDWTFVKLDTGLWLCCLGVVLR</sequence>
<evidence type="ECO:0000313" key="2">
    <source>
        <dbReference type="Proteomes" id="UP000799767"/>
    </source>
</evidence>
<reference evidence="1" key="1">
    <citation type="journal article" date="2020" name="Stud. Mycol.">
        <title>101 Dothideomycetes genomes: a test case for predicting lifestyles and emergence of pathogens.</title>
        <authorList>
            <person name="Haridas S."/>
            <person name="Albert R."/>
            <person name="Binder M."/>
            <person name="Bloem J."/>
            <person name="Labutti K."/>
            <person name="Salamov A."/>
            <person name="Andreopoulos B."/>
            <person name="Baker S."/>
            <person name="Barry K."/>
            <person name="Bills G."/>
            <person name="Bluhm B."/>
            <person name="Cannon C."/>
            <person name="Castanera R."/>
            <person name="Culley D."/>
            <person name="Daum C."/>
            <person name="Ezra D."/>
            <person name="Gonzalez J."/>
            <person name="Henrissat B."/>
            <person name="Kuo A."/>
            <person name="Liang C."/>
            <person name="Lipzen A."/>
            <person name="Lutzoni F."/>
            <person name="Magnuson J."/>
            <person name="Mondo S."/>
            <person name="Nolan M."/>
            <person name="Ohm R."/>
            <person name="Pangilinan J."/>
            <person name="Park H.-J."/>
            <person name="Ramirez L."/>
            <person name="Alfaro M."/>
            <person name="Sun H."/>
            <person name="Tritt A."/>
            <person name="Yoshinaga Y."/>
            <person name="Zwiers L.-H."/>
            <person name="Turgeon B."/>
            <person name="Goodwin S."/>
            <person name="Spatafora J."/>
            <person name="Crous P."/>
            <person name="Grigoriev I."/>
        </authorList>
    </citation>
    <scope>NUCLEOTIDE SEQUENCE</scope>
    <source>
        <strain evidence="1">CBS 113389</strain>
    </source>
</reference>
<protein>
    <submittedName>
        <fullName evidence="1">Uncharacterized protein</fullName>
    </submittedName>
</protein>
<evidence type="ECO:0000313" key="1">
    <source>
        <dbReference type="EMBL" id="KAF2480603.1"/>
    </source>
</evidence>
<dbReference type="RefSeq" id="XP_033587173.1">
    <property type="nucleotide sequence ID" value="XM_033730052.1"/>
</dbReference>
<gene>
    <name evidence="1" type="ORF">BDY17DRAFT_195442</name>
</gene>
<dbReference type="Proteomes" id="UP000799767">
    <property type="component" value="Unassembled WGS sequence"/>
</dbReference>
<name>A0A6A6PMB4_9PEZI</name>
<dbReference type="GeneID" id="54471054"/>
<organism evidence="1 2">
    <name type="scientific">Neohortaea acidophila</name>
    <dbReference type="NCBI Taxonomy" id="245834"/>
    <lineage>
        <taxon>Eukaryota</taxon>
        <taxon>Fungi</taxon>
        <taxon>Dikarya</taxon>
        <taxon>Ascomycota</taxon>
        <taxon>Pezizomycotina</taxon>
        <taxon>Dothideomycetes</taxon>
        <taxon>Dothideomycetidae</taxon>
        <taxon>Mycosphaerellales</taxon>
        <taxon>Teratosphaeriaceae</taxon>
        <taxon>Neohortaea</taxon>
    </lineage>
</organism>
<dbReference type="OrthoDB" id="5423516at2759"/>
<accession>A0A6A6PMB4</accession>
<proteinExistence type="predicted"/>
<keyword evidence="2" id="KW-1185">Reference proteome</keyword>
<dbReference type="AlphaFoldDB" id="A0A6A6PMB4"/>